<sequence>MVIVELPTKVHERTAREFESEFLTAAGNGREVAKGGSMTARRAANPNKEADATFGPKRSTLNRTPLPALRTVGNWATLAVEVGRSQTWTSLEAAAQWWCDYSGIQYILLLKVSRQGIQMRYALYDIAVLGTLPAPTASGTFRRRTTAQPAVNVSFDMRRILSIPSNAALPPDHSDLPAALERMESQQEPPAGGGPKGPITEENIRNAILDREIIDVTTPSDGEEAETEARTTLTTKKHTEYKEQEAEVEAMSDTSELPRLIQNTIKAQVEGDLMHMPSSQFKVYPNFQSRKQLTNEFFMGIKNSANDPKRVAQMLQEAKQICYDQGHHTVHIICWTREMAIKWNKEFKTLSFRNRQFPLKNAHEEEEPLSQDNTQRTTQMWARQIGLDGIRNEKPQDRYHVRLMFI</sequence>
<dbReference type="eggNOG" id="ENOG502SF1S">
    <property type="taxonomic scope" value="Eukaryota"/>
</dbReference>
<dbReference type="STRING" id="403677.D0NBD3"/>
<feature type="region of interest" description="Disordered" evidence="1">
    <location>
        <begin position="34"/>
        <end position="60"/>
    </location>
</feature>
<protein>
    <submittedName>
        <fullName evidence="2">Uncharacterized protein</fullName>
    </submittedName>
</protein>
<dbReference type="VEuPathDB" id="FungiDB:PITG_09302"/>
<dbReference type="EMBL" id="DS028131">
    <property type="protein sequence ID" value="EEY55362.1"/>
    <property type="molecule type" value="Genomic_DNA"/>
</dbReference>
<keyword evidence="3" id="KW-1185">Reference proteome</keyword>
<evidence type="ECO:0000313" key="2">
    <source>
        <dbReference type="EMBL" id="EEY55362.1"/>
    </source>
</evidence>
<reference evidence="3" key="1">
    <citation type="journal article" date="2009" name="Nature">
        <title>Genome sequence and analysis of the Irish potato famine pathogen Phytophthora infestans.</title>
        <authorList>
            <consortium name="The Broad Institute Genome Sequencing Platform"/>
            <person name="Haas B.J."/>
            <person name="Kamoun S."/>
            <person name="Zody M.C."/>
            <person name="Jiang R.H."/>
            <person name="Handsaker R.E."/>
            <person name="Cano L.M."/>
            <person name="Grabherr M."/>
            <person name="Kodira C.D."/>
            <person name="Raffaele S."/>
            <person name="Torto-Alalibo T."/>
            <person name="Bozkurt T.O."/>
            <person name="Ah-Fong A.M."/>
            <person name="Alvarado L."/>
            <person name="Anderson V.L."/>
            <person name="Armstrong M.R."/>
            <person name="Avrova A."/>
            <person name="Baxter L."/>
            <person name="Beynon J."/>
            <person name="Boevink P.C."/>
            <person name="Bollmann S.R."/>
            <person name="Bos J.I."/>
            <person name="Bulone V."/>
            <person name="Cai G."/>
            <person name="Cakir C."/>
            <person name="Carrington J.C."/>
            <person name="Chawner M."/>
            <person name="Conti L."/>
            <person name="Costanzo S."/>
            <person name="Ewan R."/>
            <person name="Fahlgren N."/>
            <person name="Fischbach M.A."/>
            <person name="Fugelstad J."/>
            <person name="Gilroy E.M."/>
            <person name="Gnerre S."/>
            <person name="Green P.J."/>
            <person name="Grenville-Briggs L.J."/>
            <person name="Griffith J."/>
            <person name="Grunwald N.J."/>
            <person name="Horn K."/>
            <person name="Horner N.R."/>
            <person name="Hu C.H."/>
            <person name="Huitema E."/>
            <person name="Jeong D.H."/>
            <person name="Jones A.M."/>
            <person name="Jones J.D."/>
            <person name="Jones R.W."/>
            <person name="Karlsson E.K."/>
            <person name="Kunjeti S.G."/>
            <person name="Lamour K."/>
            <person name="Liu Z."/>
            <person name="Ma L."/>
            <person name="Maclean D."/>
            <person name="Chibucos M.C."/>
            <person name="McDonald H."/>
            <person name="McWalters J."/>
            <person name="Meijer H.J."/>
            <person name="Morgan W."/>
            <person name="Morris P.F."/>
            <person name="Munro C.A."/>
            <person name="O'Neill K."/>
            <person name="Ospina-Giraldo M."/>
            <person name="Pinzon A."/>
            <person name="Pritchard L."/>
            <person name="Ramsahoye B."/>
            <person name="Ren Q."/>
            <person name="Restrepo S."/>
            <person name="Roy S."/>
            <person name="Sadanandom A."/>
            <person name="Savidor A."/>
            <person name="Schornack S."/>
            <person name="Schwartz D.C."/>
            <person name="Schumann U.D."/>
            <person name="Schwessinger B."/>
            <person name="Seyer L."/>
            <person name="Sharpe T."/>
            <person name="Silvar C."/>
            <person name="Song J."/>
            <person name="Studholme D.J."/>
            <person name="Sykes S."/>
            <person name="Thines M."/>
            <person name="van de Vondervoort P.J."/>
            <person name="Phuntumart V."/>
            <person name="Wawra S."/>
            <person name="Weide R."/>
            <person name="Win J."/>
            <person name="Young C."/>
            <person name="Zhou S."/>
            <person name="Fry W."/>
            <person name="Meyers B.C."/>
            <person name="van West P."/>
            <person name="Ristaino J."/>
            <person name="Govers F."/>
            <person name="Birch P.R."/>
            <person name="Whisson S.C."/>
            <person name="Judelson H.S."/>
            <person name="Nusbaum C."/>
        </authorList>
    </citation>
    <scope>NUCLEOTIDE SEQUENCE [LARGE SCALE GENOMIC DNA]</scope>
    <source>
        <strain evidence="3">T30-4</strain>
    </source>
</reference>
<proteinExistence type="predicted"/>
<dbReference type="Proteomes" id="UP000006643">
    <property type="component" value="Unassembled WGS sequence"/>
</dbReference>
<accession>D0NBD3</accession>
<name>D0NBD3_PHYIT</name>
<gene>
    <name evidence="2" type="ORF">PITG_09302</name>
</gene>
<dbReference type="AlphaFoldDB" id="D0NBD3"/>
<dbReference type="InParanoid" id="D0NBD3"/>
<dbReference type="GeneID" id="9461780"/>
<dbReference type="RefSeq" id="XP_002903586.1">
    <property type="nucleotide sequence ID" value="XM_002903540.1"/>
</dbReference>
<evidence type="ECO:0000313" key="3">
    <source>
        <dbReference type="Proteomes" id="UP000006643"/>
    </source>
</evidence>
<feature type="region of interest" description="Disordered" evidence="1">
    <location>
        <begin position="182"/>
        <end position="201"/>
    </location>
</feature>
<dbReference type="KEGG" id="pif:PITG_09302"/>
<organism evidence="2 3">
    <name type="scientific">Phytophthora infestans (strain T30-4)</name>
    <name type="common">Potato late blight agent</name>
    <dbReference type="NCBI Taxonomy" id="403677"/>
    <lineage>
        <taxon>Eukaryota</taxon>
        <taxon>Sar</taxon>
        <taxon>Stramenopiles</taxon>
        <taxon>Oomycota</taxon>
        <taxon>Peronosporomycetes</taxon>
        <taxon>Peronosporales</taxon>
        <taxon>Peronosporaceae</taxon>
        <taxon>Phytophthora</taxon>
    </lineage>
</organism>
<dbReference type="OrthoDB" id="75839at2759"/>
<dbReference type="HOGENOM" id="CLU_678763_0_0_1"/>
<evidence type="ECO:0000256" key="1">
    <source>
        <dbReference type="SAM" id="MobiDB-lite"/>
    </source>
</evidence>